<organism evidence="2 3">
    <name type="scientific">Thermus tengchongensis</name>
    <dbReference type="NCBI Taxonomy" id="1214928"/>
    <lineage>
        <taxon>Bacteria</taxon>
        <taxon>Thermotogati</taxon>
        <taxon>Deinococcota</taxon>
        <taxon>Deinococci</taxon>
        <taxon>Thermales</taxon>
        <taxon>Thermaceae</taxon>
        <taxon>Thermus</taxon>
    </lineage>
</organism>
<gene>
    <name evidence="2" type="ORF">E0687_05165</name>
</gene>
<dbReference type="Gene3D" id="3.10.310.70">
    <property type="match status" value="1"/>
</dbReference>
<evidence type="ECO:0000313" key="2">
    <source>
        <dbReference type="EMBL" id="TFU26607.1"/>
    </source>
</evidence>
<dbReference type="InterPro" id="IPR013108">
    <property type="entry name" value="Amidohydro_3"/>
</dbReference>
<dbReference type="SUPFAM" id="SSF51556">
    <property type="entry name" value="Metallo-dependent hydrolases"/>
    <property type="match status" value="1"/>
</dbReference>
<dbReference type="Gene3D" id="2.30.40.10">
    <property type="entry name" value="Urease, subunit C, domain 1"/>
    <property type="match status" value="1"/>
</dbReference>
<reference evidence="2 3" key="1">
    <citation type="submission" date="2019-03" db="EMBL/GenBank/DDBJ databases">
        <title>Thermus tengchongensis species for the arsenic transformation mechanism.</title>
        <authorList>
            <person name="Yuan G.C."/>
        </authorList>
    </citation>
    <scope>NUCLEOTIDE SEQUENCE [LARGE SCALE GENOMIC DNA]</scope>
    <source>
        <strain evidence="2 3">15W</strain>
    </source>
</reference>
<keyword evidence="2" id="KW-0378">Hydrolase</keyword>
<proteinExistence type="predicted"/>
<evidence type="ECO:0000313" key="3">
    <source>
        <dbReference type="Proteomes" id="UP000297668"/>
    </source>
</evidence>
<dbReference type="EMBL" id="SJZF01000007">
    <property type="protein sequence ID" value="TFU26607.1"/>
    <property type="molecule type" value="Genomic_DNA"/>
</dbReference>
<comment type="caution">
    <text evidence="2">The sequence shown here is derived from an EMBL/GenBank/DDBJ whole genome shotgun (WGS) entry which is preliminary data.</text>
</comment>
<dbReference type="RefSeq" id="WP_135259983.1">
    <property type="nucleotide sequence ID" value="NZ_SJZF01000007.1"/>
</dbReference>
<dbReference type="PANTHER" id="PTHR22642:SF2">
    <property type="entry name" value="PROTEIN LONG AFTER FAR-RED 3"/>
    <property type="match status" value="1"/>
</dbReference>
<protein>
    <submittedName>
        <fullName evidence="2">Amidohydrolase</fullName>
    </submittedName>
</protein>
<evidence type="ECO:0000259" key="1">
    <source>
        <dbReference type="Pfam" id="PF07969"/>
    </source>
</evidence>
<accession>A0A4Y9FBT0</accession>
<name>A0A4Y9FBT0_9DEIN</name>
<dbReference type="AlphaFoldDB" id="A0A4Y9FBT0"/>
<dbReference type="Proteomes" id="UP000297668">
    <property type="component" value="Unassembled WGS sequence"/>
</dbReference>
<dbReference type="PANTHER" id="PTHR22642">
    <property type="entry name" value="IMIDAZOLONEPROPIONASE"/>
    <property type="match status" value="1"/>
</dbReference>
<dbReference type="GO" id="GO:0016810">
    <property type="term" value="F:hydrolase activity, acting on carbon-nitrogen (but not peptide) bonds"/>
    <property type="evidence" value="ECO:0007669"/>
    <property type="project" value="InterPro"/>
</dbReference>
<dbReference type="InterPro" id="IPR032466">
    <property type="entry name" value="Metal_Hydrolase"/>
</dbReference>
<sequence>MWLTDGRRSLLVEGEWIARVEVGARGLRFETLTPGLQDAHAHPLYWGMALRGLDLSGLTEPERVAARVAEAARGLPPGAWVEGAGFLFPKAPPPGLLDRAAPENPVFLRSRDHHSAWINRKAAEVADLGPGTEAPQGGGFLRDSEGMPYYLLERAQELLAPHLPPPSSQDLARGLQDFARRGYTAVHALGYEPPEALDWALAMELPVRLWWALPRGAWRGRAPGWYGDLHLAGVKFFADGALGSRTAWMHCSYPDGSLGMPLDREEEVLEEGEEALRAGFTLAVHAIGTRAVEAVLGVFHKLAPLAWRKALTLRMEHVQHVRDGALSLFSGLPLALSMQPLHLLEDADLVRAYGFPPGEAFRFRSLWATGLPLAFGSDAPVAKPDYGRNLLAATGHPLAPEESLTPEEVLWAHTEGASRAAGWGDYGRLEPGMRADLTLWEGGRPVGRVYRGRLELFS</sequence>
<dbReference type="Gene3D" id="3.20.20.140">
    <property type="entry name" value="Metal-dependent hydrolases"/>
    <property type="match status" value="1"/>
</dbReference>
<dbReference type="InterPro" id="IPR011059">
    <property type="entry name" value="Metal-dep_hydrolase_composite"/>
</dbReference>
<feature type="domain" description="Amidohydrolase 3" evidence="1">
    <location>
        <begin position="31"/>
        <end position="441"/>
    </location>
</feature>
<dbReference type="Pfam" id="PF07969">
    <property type="entry name" value="Amidohydro_3"/>
    <property type="match status" value="1"/>
</dbReference>